<proteinExistence type="predicted"/>
<dbReference type="OrthoDB" id="3640263at2759"/>
<protein>
    <recommendedName>
        <fullName evidence="1">DUF6604 domain-containing protein</fullName>
    </recommendedName>
</protein>
<dbReference type="EMBL" id="CP069024">
    <property type="protein sequence ID" value="QRC92878.1"/>
    <property type="molecule type" value="Genomic_DNA"/>
</dbReference>
<dbReference type="Pfam" id="PF20253">
    <property type="entry name" value="DUF6604"/>
    <property type="match status" value="1"/>
</dbReference>
<reference evidence="3" key="1">
    <citation type="journal article" date="2021" name="BMC Genomics">
        <title>Chromosome-level genome assembly and manually-curated proteome of model necrotroph Parastagonospora nodorum Sn15 reveals a genome-wide trove of candidate effector homologs, and redundancy of virulence-related functions within an accessory chromosome.</title>
        <authorList>
            <person name="Bertazzoni S."/>
            <person name="Jones D.A.B."/>
            <person name="Phan H.T."/>
            <person name="Tan K.-C."/>
            <person name="Hane J.K."/>
        </authorList>
    </citation>
    <scope>NUCLEOTIDE SEQUENCE [LARGE SCALE GENOMIC DNA]</scope>
    <source>
        <strain evidence="3">SN15 / ATCC MYA-4574 / FGSC 10173)</strain>
    </source>
</reference>
<evidence type="ECO:0000259" key="1">
    <source>
        <dbReference type="Pfam" id="PF20253"/>
    </source>
</evidence>
<dbReference type="AlphaFoldDB" id="A0A7U2HW43"/>
<dbReference type="InterPro" id="IPR046539">
    <property type="entry name" value="DUF6604"/>
</dbReference>
<feature type="domain" description="DUF6604" evidence="1">
    <location>
        <begin position="12"/>
        <end position="263"/>
    </location>
</feature>
<sequence length="740" mass="83675">MEVSSLLVDTYKRYKKGSAIVVSWMATTAAKYQNIDHPLVKGPRLKGKARIDARQANGSIRHAMIPLSSFHGLVAILSKAGIKMSQNIEIILWDVIKARKECAAFYRYQPEKSNENTKTDEGHQYFIDILQHAYITLKRPGHDARPTATDCQPQIYREDPSNIFAYLFAEEIEDAEDTVPISGASYLPVQATRSTKYVIEQSPEQRQQERSFAVFCFLEDLIAIRLFVHRSWREWKERRVTLATASVTANVAIEILRRINEAFLIDYPDFNTHNKVVEALLYLNDWTHTDNPSISKDISRCQTAEAEQSHMKHCLEAFIAMMRIETIEGITVQQHDLLIKAVKAADSEGHAPSWVVFAFQVFIDMHRELGSGVRRGYKKLLETSDRLRAGLEAHIDFTKSYSDRVGHLWYDRCKSEVENLLQAMASGAEVSFFENHPAACGTTIESFLTQMHLFGIFSAGNQERVMFSCHLYNAGLQQQLLSPYCKWADLEYIIKQQGVSKIFVGERPTDLEDCSQNATNRGLTPLQTLSIYHDAMKADELAPGFDTMTLGIIAMQILRVVSNTIDRANTVEADILHDSYTCFAVDAFLSSSIPQDPFYGIVGTHPKAWSLIQQIIERVALPRNPTHEAEFASTAAIFGGPNSPESPNDWINTWDLPSTHGSYEYRALASDFKTEELILEDQARDEFMQSSSISLGRRTTWKGWRVTLGCIFGRHWMGFFGGENSSEIGLDGCVVELGWM</sequence>
<dbReference type="PANTHER" id="PTHR38795:SF1">
    <property type="entry name" value="DUF6604 DOMAIN-CONTAINING PROTEIN"/>
    <property type="match status" value="1"/>
</dbReference>
<name>A0A7U2HW43_PHANO</name>
<dbReference type="VEuPathDB" id="FungiDB:JI435_080710"/>
<dbReference type="PANTHER" id="PTHR38795">
    <property type="entry name" value="DUF6604 DOMAIN-CONTAINING PROTEIN"/>
    <property type="match status" value="1"/>
</dbReference>
<accession>A0A7U2HW43</accession>
<gene>
    <name evidence="2" type="ORF">JI435_080710</name>
</gene>
<evidence type="ECO:0000313" key="2">
    <source>
        <dbReference type="EMBL" id="QRC92878.1"/>
    </source>
</evidence>
<organism evidence="2 3">
    <name type="scientific">Phaeosphaeria nodorum (strain SN15 / ATCC MYA-4574 / FGSC 10173)</name>
    <name type="common">Glume blotch fungus</name>
    <name type="synonym">Parastagonospora nodorum</name>
    <dbReference type="NCBI Taxonomy" id="321614"/>
    <lineage>
        <taxon>Eukaryota</taxon>
        <taxon>Fungi</taxon>
        <taxon>Dikarya</taxon>
        <taxon>Ascomycota</taxon>
        <taxon>Pezizomycotina</taxon>
        <taxon>Dothideomycetes</taxon>
        <taxon>Pleosporomycetidae</taxon>
        <taxon>Pleosporales</taxon>
        <taxon>Pleosporineae</taxon>
        <taxon>Phaeosphaeriaceae</taxon>
        <taxon>Parastagonospora</taxon>
    </lineage>
</organism>
<evidence type="ECO:0000313" key="3">
    <source>
        <dbReference type="Proteomes" id="UP000663193"/>
    </source>
</evidence>
<dbReference type="Proteomes" id="UP000663193">
    <property type="component" value="Chromosome 2"/>
</dbReference>
<keyword evidence="3" id="KW-1185">Reference proteome</keyword>